<dbReference type="PANTHER" id="PTHR31272:SF4">
    <property type="entry name" value="CYTOCHROME C-TYPE BIOGENESIS PROTEIN HI_1454-RELATED"/>
    <property type="match status" value="1"/>
</dbReference>
<evidence type="ECO:0000256" key="5">
    <source>
        <dbReference type="ARBA" id="ARBA00023136"/>
    </source>
</evidence>
<dbReference type="RefSeq" id="WP_091473705.1">
    <property type="nucleotide sequence ID" value="NZ_FOIT01000001.1"/>
</dbReference>
<keyword evidence="3 6" id="KW-0812">Transmembrane</keyword>
<feature type="transmembrane region" description="Helical" evidence="6">
    <location>
        <begin position="198"/>
        <end position="215"/>
    </location>
</feature>
<dbReference type="InterPro" id="IPR003834">
    <property type="entry name" value="Cyt_c_assmbl_TM_dom"/>
</dbReference>
<evidence type="ECO:0000259" key="7">
    <source>
        <dbReference type="Pfam" id="PF02683"/>
    </source>
</evidence>
<dbReference type="GO" id="GO:0017004">
    <property type="term" value="P:cytochrome complex assembly"/>
    <property type="evidence" value="ECO:0007669"/>
    <property type="project" value="InterPro"/>
</dbReference>
<feature type="domain" description="Cytochrome C biogenesis protein transmembrane" evidence="7">
    <location>
        <begin position="7"/>
        <end position="213"/>
    </location>
</feature>
<dbReference type="AlphaFoldDB" id="A0A662Z2W7"/>
<dbReference type="Proteomes" id="UP000243605">
    <property type="component" value="Unassembled WGS sequence"/>
</dbReference>
<evidence type="ECO:0000313" key="9">
    <source>
        <dbReference type="Proteomes" id="UP000243605"/>
    </source>
</evidence>
<feature type="transmembrane region" description="Helical" evidence="6">
    <location>
        <begin position="88"/>
        <end position="107"/>
    </location>
</feature>
<dbReference type="PANTHER" id="PTHR31272">
    <property type="entry name" value="CYTOCHROME C-TYPE BIOGENESIS PROTEIN HI_1454-RELATED"/>
    <property type="match status" value="1"/>
</dbReference>
<feature type="transmembrane region" description="Helical" evidence="6">
    <location>
        <begin position="57"/>
        <end position="82"/>
    </location>
</feature>
<keyword evidence="9" id="KW-1185">Reference proteome</keyword>
<dbReference type="GO" id="GO:0016020">
    <property type="term" value="C:membrane"/>
    <property type="evidence" value="ECO:0007669"/>
    <property type="project" value="UniProtKB-SubCell"/>
</dbReference>
<feature type="transmembrane region" description="Helical" evidence="6">
    <location>
        <begin position="6"/>
        <end position="36"/>
    </location>
</feature>
<evidence type="ECO:0000256" key="6">
    <source>
        <dbReference type="SAM" id="Phobius"/>
    </source>
</evidence>
<reference evidence="8 9" key="1">
    <citation type="submission" date="2016-10" db="EMBL/GenBank/DDBJ databases">
        <authorList>
            <person name="Varghese N."/>
            <person name="Submissions S."/>
        </authorList>
    </citation>
    <scope>NUCLEOTIDE SEQUENCE [LARGE SCALE GENOMIC DNA]</scope>
    <source>
        <strain evidence="8 9">IBRC-M10081</strain>
    </source>
</reference>
<dbReference type="InterPro" id="IPR051790">
    <property type="entry name" value="Cytochrome_c-biogenesis_DsbD"/>
</dbReference>
<keyword evidence="5 6" id="KW-0472">Membrane</keyword>
<dbReference type="Pfam" id="PF02683">
    <property type="entry name" value="DsbD_TM"/>
    <property type="match status" value="1"/>
</dbReference>
<evidence type="ECO:0000256" key="3">
    <source>
        <dbReference type="ARBA" id="ARBA00022692"/>
    </source>
</evidence>
<keyword evidence="4 6" id="KW-1133">Transmembrane helix</keyword>
<comment type="subcellular location">
    <subcellularLocation>
        <location evidence="1">Membrane</location>
        <topology evidence="1">Multi-pass membrane protein</topology>
    </subcellularLocation>
</comment>
<feature type="transmembrane region" description="Helical" evidence="6">
    <location>
        <begin position="127"/>
        <end position="157"/>
    </location>
</feature>
<name>A0A662Z2W7_9STAP</name>
<feature type="transmembrane region" description="Helical" evidence="6">
    <location>
        <begin position="163"/>
        <end position="186"/>
    </location>
</feature>
<evidence type="ECO:0000256" key="1">
    <source>
        <dbReference type="ARBA" id="ARBA00004141"/>
    </source>
</evidence>
<proteinExistence type="inferred from homology"/>
<dbReference type="EMBL" id="FOIT01000001">
    <property type="protein sequence ID" value="SEV86401.1"/>
    <property type="molecule type" value="Genomic_DNA"/>
</dbReference>
<evidence type="ECO:0000256" key="2">
    <source>
        <dbReference type="ARBA" id="ARBA00006143"/>
    </source>
</evidence>
<organism evidence="8 9">
    <name type="scientific">Aliicoccus persicus</name>
    <dbReference type="NCBI Taxonomy" id="930138"/>
    <lineage>
        <taxon>Bacteria</taxon>
        <taxon>Bacillati</taxon>
        <taxon>Bacillota</taxon>
        <taxon>Bacilli</taxon>
        <taxon>Bacillales</taxon>
        <taxon>Staphylococcaceae</taxon>
        <taxon>Aliicoccus</taxon>
    </lineage>
</organism>
<comment type="similarity">
    <text evidence="2">Belongs to the DsbD family.</text>
</comment>
<evidence type="ECO:0000313" key="8">
    <source>
        <dbReference type="EMBL" id="SEV86401.1"/>
    </source>
</evidence>
<accession>A0A662Z2W7</accession>
<gene>
    <name evidence="8" type="ORF">SAMN05192557_0579</name>
</gene>
<evidence type="ECO:0000256" key="4">
    <source>
        <dbReference type="ARBA" id="ARBA00022989"/>
    </source>
</evidence>
<protein>
    <submittedName>
        <fullName evidence="8">Cytochrome c-type biogenesis protein</fullName>
    </submittedName>
</protein>
<dbReference type="OrthoDB" id="9803065at2"/>
<sequence length="235" mass="26035">MSGSEVTLFLAFGAGVLSFISPCVLPVFPAFVSYITGMSYNEIESKKFNVRTTLHTLFFLIGFSLIYIALGFGASFFGGFFIEHSDLIRQLGAILIVVFGLIITGVLKFEFLKKNRKIEFKNRPAGFFGSVLIGMAFGAGWTPCNGPIIGAIFAMSATDPNNALFLMIVYCLGFAIPFFILSFFVSRTRWMLKYSHRIMQIGGIIMIAMGVLLYFDGLTQIIVWLTPFFGGFQGF</sequence>